<keyword evidence="4" id="KW-0249">Electron transport</keyword>
<dbReference type="InterPro" id="IPR009056">
    <property type="entry name" value="Cyt_c-like_dom"/>
</dbReference>
<dbReference type="PROSITE" id="PS51007">
    <property type="entry name" value="CYTC"/>
    <property type="match status" value="2"/>
</dbReference>
<dbReference type="InterPro" id="IPR050597">
    <property type="entry name" value="Cytochrome_c_Oxidase_Subunit"/>
</dbReference>
<keyword evidence="2 6" id="KW-0349">Heme</keyword>
<evidence type="ECO:0000313" key="9">
    <source>
        <dbReference type="Proteomes" id="UP001251857"/>
    </source>
</evidence>
<dbReference type="PANTHER" id="PTHR33751:SF9">
    <property type="entry name" value="CYTOCHROME C4"/>
    <property type="match status" value="1"/>
</dbReference>
<keyword evidence="9" id="KW-1185">Reference proteome</keyword>
<protein>
    <submittedName>
        <fullName evidence="8">C-type cytochrome</fullName>
    </submittedName>
</protein>
<reference evidence="8 9" key="1">
    <citation type="submission" date="2023-09" db="EMBL/GenBank/DDBJ databases">
        <authorList>
            <person name="Rey-Velasco X."/>
        </authorList>
    </citation>
    <scope>NUCLEOTIDE SEQUENCE [LARGE SCALE GENOMIC DNA]</scope>
    <source>
        <strain evidence="8 9">W335</strain>
    </source>
</reference>
<evidence type="ECO:0000259" key="7">
    <source>
        <dbReference type="PROSITE" id="PS51007"/>
    </source>
</evidence>
<dbReference type="Proteomes" id="UP001251857">
    <property type="component" value="Unassembled WGS sequence"/>
</dbReference>
<evidence type="ECO:0000256" key="2">
    <source>
        <dbReference type="ARBA" id="ARBA00022617"/>
    </source>
</evidence>
<evidence type="ECO:0000313" key="8">
    <source>
        <dbReference type="EMBL" id="MDT0634607.1"/>
    </source>
</evidence>
<dbReference type="SUPFAM" id="SSF46626">
    <property type="entry name" value="Cytochrome c"/>
    <property type="match status" value="2"/>
</dbReference>
<keyword evidence="3 6" id="KW-0479">Metal-binding</keyword>
<evidence type="ECO:0000256" key="3">
    <source>
        <dbReference type="ARBA" id="ARBA00022723"/>
    </source>
</evidence>
<dbReference type="PANTHER" id="PTHR33751">
    <property type="entry name" value="CBB3-TYPE CYTOCHROME C OXIDASE SUBUNIT FIXP"/>
    <property type="match status" value="1"/>
</dbReference>
<evidence type="ECO:0000256" key="5">
    <source>
        <dbReference type="ARBA" id="ARBA00023004"/>
    </source>
</evidence>
<feature type="domain" description="Cytochrome c" evidence="7">
    <location>
        <begin position="136"/>
        <end position="217"/>
    </location>
</feature>
<dbReference type="Gene3D" id="1.10.760.10">
    <property type="entry name" value="Cytochrome c-like domain"/>
    <property type="match status" value="2"/>
</dbReference>
<sequence>MKRGILIGAALAVTFAAALGAVYGPELWAAYRFYEVLDRQYADDRTRGGAWPRLQASCAHCHGPDGRSRNAHYPSLAGLSDSYLDEQLRAFAEGRRRDPQMSPLAASMSEEQIKRLVAYYARQRPVRNPDLVADAALEEQGQATVAANGCAVCHGERLSGTDRGPLIAGQGASYLADQLMAYKRGERQDPTQAMQGIASAMSEEEIRAAARHIAGLDPAKD</sequence>
<keyword evidence="1" id="KW-0813">Transport</keyword>
<proteinExistence type="predicted"/>
<evidence type="ECO:0000256" key="4">
    <source>
        <dbReference type="ARBA" id="ARBA00022982"/>
    </source>
</evidence>
<keyword evidence="5 6" id="KW-0408">Iron</keyword>
<organism evidence="8 9">
    <name type="scientific">Spectribacter hydrogenoxidans</name>
    <dbReference type="NCBI Taxonomy" id="3075608"/>
    <lineage>
        <taxon>Bacteria</taxon>
        <taxon>Pseudomonadati</taxon>
        <taxon>Pseudomonadota</taxon>
        <taxon>Gammaproteobacteria</taxon>
        <taxon>Salinisphaerales</taxon>
        <taxon>Salinisphaeraceae</taxon>
        <taxon>Spectribacter</taxon>
    </lineage>
</organism>
<dbReference type="RefSeq" id="WP_311652400.1">
    <property type="nucleotide sequence ID" value="NZ_JAVRIB010000005.1"/>
</dbReference>
<name>A0ABU3BZ72_9GAMM</name>
<feature type="domain" description="Cytochrome c" evidence="7">
    <location>
        <begin position="43"/>
        <end position="124"/>
    </location>
</feature>
<dbReference type="Pfam" id="PF00034">
    <property type="entry name" value="Cytochrom_C"/>
    <property type="match status" value="2"/>
</dbReference>
<gene>
    <name evidence="8" type="ORF">RM532_06525</name>
</gene>
<comment type="caution">
    <text evidence="8">The sequence shown here is derived from an EMBL/GenBank/DDBJ whole genome shotgun (WGS) entry which is preliminary data.</text>
</comment>
<evidence type="ECO:0000256" key="6">
    <source>
        <dbReference type="PROSITE-ProRule" id="PRU00433"/>
    </source>
</evidence>
<dbReference type="InterPro" id="IPR036909">
    <property type="entry name" value="Cyt_c-like_dom_sf"/>
</dbReference>
<evidence type="ECO:0000256" key="1">
    <source>
        <dbReference type="ARBA" id="ARBA00022448"/>
    </source>
</evidence>
<accession>A0ABU3BZ72</accession>
<dbReference type="EMBL" id="JAVRIB010000005">
    <property type="protein sequence ID" value="MDT0634607.1"/>
    <property type="molecule type" value="Genomic_DNA"/>
</dbReference>